<evidence type="ECO:0000313" key="1">
    <source>
        <dbReference type="EMBL" id="TKV97583.1"/>
    </source>
</evidence>
<dbReference type="PANTHER" id="PTHR37718">
    <property type="entry name" value="BNAC03G61340D PROTEIN"/>
    <property type="match status" value="1"/>
</dbReference>
<reference evidence="1" key="1">
    <citation type="submission" date="2019-03" db="EMBL/GenBank/DDBJ databases">
        <title>WGS assembly of Setaria viridis.</title>
        <authorList>
            <person name="Huang P."/>
            <person name="Jenkins J."/>
            <person name="Grimwood J."/>
            <person name="Barry K."/>
            <person name="Healey A."/>
            <person name="Mamidi S."/>
            <person name="Sreedasyam A."/>
            <person name="Shu S."/>
            <person name="Feldman M."/>
            <person name="Wu J."/>
            <person name="Yu Y."/>
            <person name="Chen C."/>
            <person name="Johnson J."/>
            <person name="Rokhsar D."/>
            <person name="Baxter I."/>
            <person name="Schmutz J."/>
            <person name="Brutnell T."/>
            <person name="Kellogg E."/>
        </authorList>
    </citation>
    <scope>NUCLEOTIDE SEQUENCE [LARGE SCALE GENOMIC DNA]</scope>
</reference>
<dbReference type="AlphaFoldDB" id="A0A4U6T9S3"/>
<sequence length="172" mass="19213">MNVALRIVERCPWHKTESFLPSSSSPSPALPKSPPTPRFLSCGDGWVSAAVLRQAFAGDEHPPRNTSSCLVIMDPKHSAEVSKHLDKQNQALMGTYRAMSHELHKLQVEEETIMRKLYELMSAEGLLPKVHSLPIYGSYGRAQCWSSVHTIGAVGPNIIFPLSQLCFFIFYF</sequence>
<proteinExistence type="predicted"/>
<dbReference type="PANTHER" id="PTHR37718:SF2">
    <property type="entry name" value="OS03G0205150 PROTEIN"/>
    <property type="match status" value="1"/>
</dbReference>
<dbReference type="EMBL" id="CM016560">
    <property type="protein sequence ID" value="TKV97583.1"/>
    <property type="molecule type" value="Genomic_DNA"/>
</dbReference>
<dbReference type="Proteomes" id="UP000298652">
    <property type="component" value="Chromosome 9"/>
</dbReference>
<dbReference type="Gramene" id="TKV97583">
    <property type="protein sequence ID" value="TKV97583"/>
    <property type="gene ID" value="SEVIR_9G503900v2"/>
</dbReference>
<evidence type="ECO:0000313" key="2">
    <source>
        <dbReference type="Proteomes" id="UP000298652"/>
    </source>
</evidence>
<name>A0A4U6T9S3_SETVI</name>
<protein>
    <submittedName>
        <fullName evidence="1">Uncharacterized protein</fullName>
    </submittedName>
</protein>
<keyword evidence="2" id="KW-1185">Reference proteome</keyword>
<organism evidence="1 2">
    <name type="scientific">Setaria viridis</name>
    <name type="common">Green bristlegrass</name>
    <name type="synonym">Setaria italica subsp. viridis</name>
    <dbReference type="NCBI Taxonomy" id="4556"/>
    <lineage>
        <taxon>Eukaryota</taxon>
        <taxon>Viridiplantae</taxon>
        <taxon>Streptophyta</taxon>
        <taxon>Embryophyta</taxon>
        <taxon>Tracheophyta</taxon>
        <taxon>Spermatophyta</taxon>
        <taxon>Magnoliopsida</taxon>
        <taxon>Liliopsida</taxon>
        <taxon>Poales</taxon>
        <taxon>Poaceae</taxon>
        <taxon>PACMAD clade</taxon>
        <taxon>Panicoideae</taxon>
        <taxon>Panicodae</taxon>
        <taxon>Paniceae</taxon>
        <taxon>Cenchrinae</taxon>
        <taxon>Setaria</taxon>
    </lineage>
</organism>
<accession>A0A4U6T9S3</accession>
<gene>
    <name evidence="1" type="ORF">SEVIR_9G503900v2</name>
</gene>